<gene>
    <name evidence="2" type="ORF">ND810_16565</name>
</gene>
<comment type="caution">
    <text evidence="2">The sequence shown here is derived from an EMBL/GenBank/DDBJ whole genome shotgun (WGS) entry which is preliminary data.</text>
</comment>
<reference evidence="2" key="1">
    <citation type="submission" date="2022-06" db="EMBL/GenBank/DDBJ databases">
        <title>Leptospira isolates from biofilms formed at urban environments.</title>
        <authorList>
            <person name="Ribeiro P.S."/>
            <person name="Sousa T."/>
            <person name="Carvalho N."/>
            <person name="Aburjaile F."/>
            <person name="Neves F."/>
            <person name="Oliveira D."/>
            <person name="Blanco L."/>
            <person name="Lima J."/>
            <person name="Costa F."/>
            <person name="Brenig B."/>
            <person name="Soares S."/>
            <person name="Ramos R."/>
            <person name="Goes-Neto A."/>
            <person name="Matiuzzi M."/>
            <person name="Azevedo V."/>
            <person name="Ristow P."/>
        </authorList>
    </citation>
    <scope>NUCLEOTIDE SEQUENCE</scope>
    <source>
        <strain evidence="2">VSF7</strain>
    </source>
</reference>
<protein>
    <submittedName>
        <fullName evidence="2">Uncharacterized protein</fullName>
    </submittedName>
</protein>
<dbReference type="AlphaFoldDB" id="A0AAW5VD50"/>
<keyword evidence="1" id="KW-1133">Transmembrane helix</keyword>
<keyword evidence="1" id="KW-0812">Transmembrane</keyword>
<organism evidence="2 3">
    <name type="scientific">Leptospira levettii</name>
    <dbReference type="NCBI Taxonomy" id="2023178"/>
    <lineage>
        <taxon>Bacteria</taxon>
        <taxon>Pseudomonadati</taxon>
        <taxon>Spirochaetota</taxon>
        <taxon>Spirochaetia</taxon>
        <taxon>Leptospirales</taxon>
        <taxon>Leptospiraceae</taxon>
        <taxon>Leptospira</taxon>
    </lineage>
</organism>
<feature type="transmembrane region" description="Helical" evidence="1">
    <location>
        <begin position="134"/>
        <end position="159"/>
    </location>
</feature>
<accession>A0AAW5VD50</accession>
<evidence type="ECO:0000256" key="1">
    <source>
        <dbReference type="SAM" id="Phobius"/>
    </source>
</evidence>
<dbReference type="Proteomes" id="UP001209694">
    <property type="component" value="Unassembled WGS sequence"/>
</dbReference>
<evidence type="ECO:0000313" key="3">
    <source>
        <dbReference type="Proteomes" id="UP001209694"/>
    </source>
</evidence>
<proteinExistence type="predicted"/>
<sequence>MAKLVYIFILSAFLFSIFATPKETIPSGEIFVGDTIQYNIEWDMSVSDVSLEEGKFYEDHTLPTFEIQTVKKDKNKISASIIFFVPGDYYLPVKWKEDGKETNSKLKISVLSNLTGAETEIEDIGPPIQFSGPYVLRLIGLIAFTILNLYILYALYLYWKSKPKIIDALWEKPPKLLESTKRLHLLEQYLNSETINEKELTFRISNYLKEVYSEKFEENLLGTTDSEFLAILHDKTHIPDSSIRDLRLYFRDLKYNLNTNSISKEDATIIWNRIKKDFIL</sequence>
<name>A0AAW5VD50_9LEPT</name>
<keyword evidence="1" id="KW-0472">Membrane</keyword>
<evidence type="ECO:0000313" key="2">
    <source>
        <dbReference type="EMBL" id="MCW7516782.1"/>
    </source>
</evidence>
<dbReference type="NCBIfam" id="NF047493">
    <property type="entry name" value="LB_053_fam"/>
    <property type="match status" value="1"/>
</dbReference>
<dbReference type="EMBL" id="JAMQQD010000007">
    <property type="protein sequence ID" value="MCW7516782.1"/>
    <property type="molecule type" value="Genomic_DNA"/>
</dbReference>
<dbReference type="RefSeq" id="WP_265356351.1">
    <property type="nucleotide sequence ID" value="NZ_JAMQPS010000005.1"/>
</dbReference>